<feature type="domain" description="HD" evidence="1">
    <location>
        <begin position="46"/>
        <end position="157"/>
    </location>
</feature>
<dbReference type="Pfam" id="PF01966">
    <property type="entry name" value="HD"/>
    <property type="match status" value="1"/>
</dbReference>
<dbReference type="EMBL" id="JAHLFQ010000002">
    <property type="protein sequence ID" value="MBU3803144.1"/>
    <property type="molecule type" value="Genomic_DNA"/>
</dbReference>
<comment type="caution">
    <text evidence="2">The sequence shown here is derived from an EMBL/GenBank/DDBJ whole genome shotgun (WGS) entry which is preliminary data.</text>
</comment>
<protein>
    <submittedName>
        <fullName evidence="2">HD domain-containing protein</fullName>
    </submittedName>
</protein>
<dbReference type="AlphaFoldDB" id="A0A9E2KA42"/>
<dbReference type="Gene3D" id="1.10.3210.10">
    <property type="entry name" value="Hypothetical protein af1432"/>
    <property type="match status" value="1"/>
</dbReference>
<dbReference type="Proteomes" id="UP000824229">
    <property type="component" value="Unassembled WGS sequence"/>
</dbReference>
<organism evidence="2 3">
    <name type="scientific">Candidatus Cellulosilyticum pullistercoris</name>
    <dbReference type="NCBI Taxonomy" id="2838521"/>
    <lineage>
        <taxon>Bacteria</taxon>
        <taxon>Bacillati</taxon>
        <taxon>Bacillota</taxon>
        <taxon>Clostridia</taxon>
        <taxon>Lachnospirales</taxon>
        <taxon>Cellulosilyticaceae</taxon>
        <taxon>Cellulosilyticum</taxon>
    </lineage>
</organism>
<evidence type="ECO:0000313" key="3">
    <source>
        <dbReference type="Proteomes" id="UP000824229"/>
    </source>
</evidence>
<dbReference type="NCBIfam" id="TIGR00277">
    <property type="entry name" value="HDIG"/>
    <property type="match status" value="1"/>
</dbReference>
<gene>
    <name evidence="2" type="ORF">H9872_00070</name>
</gene>
<dbReference type="SUPFAM" id="SSF109604">
    <property type="entry name" value="HD-domain/PDEase-like"/>
    <property type="match status" value="1"/>
</dbReference>
<reference evidence="2" key="1">
    <citation type="journal article" date="2021" name="PeerJ">
        <title>Extensive microbial diversity within the chicken gut microbiome revealed by metagenomics and culture.</title>
        <authorList>
            <person name="Gilroy R."/>
            <person name="Ravi A."/>
            <person name="Getino M."/>
            <person name="Pursley I."/>
            <person name="Horton D.L."/>
            <person name="Alikhan N.F."/>
            <person name="Baker D."/>
            <person name="Gharbi K."/>
            <person name="Hall N."/>
            <person name="Watson M."/>
            <person name="Adriaenssens E.M."/>
            <person name="Foster-Nyarko E."/>
            <person name="Jarju S."/>
            <person name="Secka A."/>
            <person name="Antonio M."/>
            <person name="Oren A."/>
            <person name="Chaudhuri R.R."/>
            <person name="La Ragione R."/>
            <person name="Hildebrand F."/>
            <person name="Pallen M.J."/>
        </authorList>
    </citation>
    <scope>NUCLEOTIDE SEQUENCE</scope>
    <source>
        <strain evidence="2">B5-657</strain>
    </source>
</reference>
<name>A0A9E2KA42_9FIRM</name>
<dbReference type="InterPro" id="IPR006675">
    <property type="entry name" value="HDIG_dom"/>
</dbReference>
<reference evidence="2" key="2">
    <citation type="submission" date="2021-04" db="EMBL/GenBank/DDBJ databases">
        <authorList>
            <person name="Gilroy R."/>
        </authorList>
    </citation>
    <scope>NUCLEOTIDE SEQUENCE</scope>
    <source>
        <strain evidence="2">B5-657</strain>
    </source>
</reference>
<proteinExistence type="predicted"/>
<accession>A0A9E2KA42</accession>
<sequence>MFYRVEQFIKAVTAQITKEDLSFISQYLNEIELDLFLKLKPYEQRHCIDVAEKLDEMTKGDVEMIKLGLLHDIGKIKYPLHPIEKGVIVILDFLTAGHIKRYRKYKMVRCYYEHPQIGYEILKEVGNYDEVFLRLIKNHHNLEEKNPKLTLLQKADNAS</sequence>
<evidence type="ECO:0000259" key="1">
    <source>
        <dbReference type="Pfam" id="PF01966"/>
    </source>
</evidence>
<evidence type="ECO:0000313" key="2">
    <source>
        <dbReference type="EMBL" id="MBU3803144.1"/>
    </source>
</evidence>
<dbReference type="InterPro" id="IPR006674">
    <property type="entry name" value="HD_domain"/>
</dbReference>